<accession>A0ACB7T7N5</accession>
<dbReference type="Proteomes" id="UP000821845">
    <property type="component" value="Chromosome 10"/>
</dbReference>
<evidence type="ECO:0000313" key="1">
    <source>
        <dbReference type="EMBL" id="KAH6942855.1"/>
    </source>
</evidence>
<protein>
    <submittedName>
        <fullName evidence="1">Uncharacterized protein</fullName>
    </submittedName>
</protein>
<sequence>MAVTGQKRNALRSAAPQDAHRGSAYIAMLPPRERRQQLSAESDHVTHAAKLASMETAQRRAKRCVVLSMYRPAPQKRDDAANVLRLSSRVPIGWTRSSKRRTYRAGQSRPRAFVLQNANIKTPRLFERRKRNV</sequence>
<keyword evidence="2" id="KW-1185">Reference proteome</keyword>
<name>A0ACB7T7N5_HYAAI</name>
<evidence type="ECO:0000313" key="2">
    <source>
        <dbReference type="Proteomes" id="UP000821845"/>
    </source>
</evidence>
<organism evidence="1 2">
    <name type="scientific">Hyalomma asiaticum</name>
    <name type="common">Tick</name>
    <dbReference type="NCBI Taxonomy" id="266040"/>
    <lineage>
        <taxon>Eukaryota</taxon>
        <taxon>Metazoa</taxon>
        <taxon>Ecdysozoa</taxon>
        <taxon>Arthropoda</taxon>
        <taxon>Chelicerata</taxon>
        <taxon>Arachnida</taxon>
        <taxon>Acari</taxon>
        <taxon>Parasitiformes</taxon>
        <taxon>Ixodida</taxon>
        <taxon>Ixodoidea</taxon>
        <taxon>Ixodidae</taxon>
        <taxon>Hyalomminae</taxon>
        <taxon>Hyalomma</taxon>
    </lineage>
</organism>
<proteinExistence type="predicted"/>
<gene>
    <name evidence="1" type="ORF">HPB50_011270</name>
</gene>
<reference evidence="1" key="1">
    <citation type="submission" date="2020-05" db="EMBL/GenBank/DDBJ databases">
        <title>Large-scale comparative analyses of tick genomes elucidate their genetic diversity and vector capacities.</title>
        <authorList>
            <person name="Jia N."/>
            <person name="Wang J."/>
            <person name="Shi W."/>
            <person name="Du L."/>
            <person name="Sun Y."/>
            <person name="Zhan W."/>
            <person name="Jiang J."/>
            <person name="Wang Q."/>
            <person name="Zhang B."/>
            <person name="Ji P."/>
            <person name="Sakyi L.B."/>
            <person name="Cui X."/>
            <person name="Yuan T."/>
            <person name="Jiang B."/>
            <person name="Yang W."/>
            <person name="Lam T.T.-Y."/>
            <person name="Chang Q."/>
            <person name="Ding S."/>
            <person name="Wang X."/>
            <person name="Zhu J."/>
            <person name="Ruan X."/>
            <person name="Zhao L."/>
            <person name="Wei J."/>
            <person name="Que T."/>
            <person name="Du C."/>
            <person name="Cheng J."/>
            <person name="Dai P."/>
            <person name="Han X."/>
            <person name="Huang E."/>
            <person name="Gao Y."/>
            <person name="Liu J."/>
            <person name="Shao H."/>
            <person name="Ye R."/>
            <person name="Li L."/>
            <person name="Wei W."/>
            <person name="Wang X."/>
            <person name="Wang C."/>
            <person name="Yang T."/>
            <person name="Huo Q."/>
            <person name="Li W."/>
            <person name="Guo W."/>
            <person name="Chen H."/>
            <person name="Zhou L."/>
            <person name="Ni X."/>
            <person name="Tian J."/>
            <person name="Zhou Y."/>
            <person name="Sheng Y."/>
            <person name="Liu T."/>
            <person name="Pan Y."/>
            <person name="Xia L."/>
            <person name="Li J."/>
            <person name="Zhao F."/>
            <person name="Cao W."/>
        </authorList>
    </citation>
    <scope>NUCLEOTIDE SEQUENCE</scope>
    <source>
        <strain evidence="1">Hyas-2018</strain>
    </source>
</reference>
<dbReference type="EMBL" id="CM023490">
    <property type="protein sequence ID" value="KAH6942855.1"/>
    <property type="molecule type" value="Genomic_DNA"/>
</dbReference>
<comment type="caution">
    <text evidence="1">The sequence shown here is derived from an EMBL/GenBank/DDBJ whole genome shotgun (WGS) entry which is preliminary data.</text>
</comment>